<dbReference type="Proteomes" id="UP000886381">
    <property type="component" value="Unassembled WGS sequence"/>
</dbReference>
<dbReference type="SUPFAM" id="SSF53187">
    <property type="entry name" value="Zn-dependent exopeptidases"/>
    <property type="match status" value="1"/>
</dbReference>
<sequence length="425" mass="47375">MNPITSLSKYSYKVLQAINFVRLAGSEGEQKAREIILSELKKLGVTPRLHKFQLWTFTLGDGLIIDSKERKFKGIPFGNTQPFDIKGKLLYLDSPQDIEFQQAKARNKIVLVYGGVRGKIYKNFLEAGVKGIIRVSPPGKGITFSSINQVFVEENKIIPSISCSYDTGMELFVNTGKAVKIKGTTKTYKSEAYNIIAEIKGTEFKDEIIAIVAHYDSVGISPGASDNGGGSVTLLALLRHFIKNPPLRTLRFIWFSGEELGLVGSQAYVKTLKKNVLRKILLVINVDVSGDILGMNRAICLSDQDSKQYLDFFNKETGSNFKIDVNIYSSDCMPFALKGIPSINLSRSGGKASFFIHTHNDTIKFVSPSGLHPVIDYSLNLVTRLANAKKFPLSRKISPELKNKIIEYFENMQAKKVKLEWENKG</sequence>
<name>A0A7V0LTT7_UNCW3</name>
<evidence type="ECO:0000313" key="2">
    <source>
        <dbReference type="EMBL" id="HDL59869.1"/>
    </source>
</evidence>
<reference evidence="2" key="1">
    <citation type="journal article" date="2020" name="mSystems">
        <title>Genome- and Community-Level Interaction Insights into Carbon Utilization and Element Cycling Functions of Hydrothermarchaeota in Hydrothermal Sediment.</title>
        <authorList>
            <person name="Zhou Z."/>
            <person name="Liu Y."/>
            <person name="Xu W."/>
            <person name="Pan J."/>
            <person name="Luo Z.H."/>
            <person name="Li M."/>
        </authorList>
    </citation>
    <scope>NUCLEOTIDE SEQUENCE [LARGE SCALE GENOMIC DNA]</scope>
    <source>
        <strain evidence="2">HyVt-28</strain>
    </source>
</reference>
<dbReference type="Gene3D" id="3.50.30.30">
    <property type="match status" value="1"/>
</dbReference>
<dbReference type="InterPro" id="IPR045175">
    <property type="entry name" value="M28_fam"/>
</dbReference>
<dbReference type="GO" id="GO:0006508">
    <property type="term" value="P:proteolysis"/>
    <property type="evidence" value="ECO:0007669"/>
    <property type="project" value="InterPro"/>
</dbReference>
<dbReference type="Gene3D" id="3.40.630.10">
    <property type="entry name" value="Zn peptidases"/>
    <property type="match status" value="1"/>
</dbReference>
<dbReference type="PANTHER" id="PTHR12147">
    <property type="entry name" value="METALLOPEPTIDASE M28 FAMILY MEMBER"/>
    <property type="match status" value="1"/>
</dbReference>
<dbReference type="GO" id="GO:0008235">
    <property type="term" value="F:metalloexopeptidase activity"/>
    <property type="evidence" value="ECO:0007669"/>
    <property type="project" value="InterPro"/>
</dbReference>
<dbReference type="AlphaFoldDB" id="A0A7V0LTT7"/>
<evidence type="ECO:0000259" key="1">
    <source>
        <dbReference type="Pfam" id="PF04389"/>
    </source>
</evidence>
<comment type="caution">
    <text evidence="2">The sequence shown here is derived from an EMBL/GenBank/DDBJ whole genome shotgun (WGS) entry which is preliminary data.</text>
</comment>
<protein>
    <submittedName>
        <fullName evidence="2">M28 family peptidase</fullName>
    </submittedName>
</protein>
<feature type="domain" description="Peptidase M28" evidence="1">
    <location>
        <begin position="194"/>
        <end position="381"/>
    </location>
</feature>
<accession>A0A7V0LTT7</accession>
<dbReference type="EMBL" id="DRDR01000012">
    <property type="protein sequence ID" value="HDL59869.1"/>
    <property type="molecule type" value="Genomic_DNA"/>
</dbReference>
<gene>
    <name evidence="2" type="ORF">ENH14_00255</name>
</gene>
<organism evidence="2">
    <name type="scientific">candidate division WOR-3 bacterium</name>
    <dbReference type="NCBI Taxonomy" id="2052148"/>
    <lineage>
        <taxon>Bacteria</taxon>
        <taxon>Bacteria division WOR-3</taxon>
    </lineage>
</organism>
<proteinExistence type="predicted"/>
<dbReference type="Pfam" id="PF04389">
    <property type="entry name" value="Peptidase_M28"/>
    <property type="match status" value="1"/>
</dbReference>
<dbReference type="InterPro" id="IPR007484">
    <property type="entry name" value="Peptidase_M28"/>
</dbReference>
<dbReference type="PANTHER" id="PTHR12147:SF26">
    <property type="entry name" value="PEPTIDASE M28 DOMAIN-CONTAINING PROTEIN"/>
    <property type="match status" value="1"/>
</dbReference>